<feature type="domain" description="EAL" evidence="7">
    <location>
        <begin position="304"/>
        <end position="558"/>
    </location>
</feature>
<dbReference type="NCBIfam" id="TIGR00229">
    <property type="entry name" value="sensory_box"/>
    <property type="match status" value="1"/>
</dbReference>
<dbReference type="SUPFAM" id="SSF55073">
    <property type="entry name" value="Nucleotide cyclase"/>
    <property type="match status" value="1"/>
</dbReference>
<evidence type="ECO:0000259" key="5">
    <source>
        <dbReference type="PROSITE" id="PS50112"/>
    </source>
</evidence>
<evidence type="ECO:0000259" key="8">
    <source>
        <dbReference type="PROSITE" id="PS50887"/>
    </source>
</evidence>
<dbReference type="InterPro" id="IPR011006">
    <property type="entry name" value="CheY-like_superfamily"/>
</dbReference>
<dbReference type="PROSITE" id="PS50110">
    <property type="entry name" value="RESPONSE_REGULATORY"/>
    <property type="match status" value="2"/>
</dbReference>
<dbReference type="InterPro" id="IPR029787">
    <property type="entry name" value="Nucleotide_cyclase"/>
</dbReference>
<dbReference type="CDD" id="cd00130">
    <property type="entry name" value="PAS"/>
    <property type="match status" value="1"/>
</dbReference>
<dbReference type="InterPro" id="IPR013655">
    <property type="entry name" value="PAS_fold_3"/>
</dbReference>
<sequence length="854" mass="99267">MDKMILVVDDEPLDRGILKDMLDREYDVIEAGDGKEALGMLAQHKKSIVAVLLDLTMPQMDGFALLEAMREDEDYRSIPALVLTASSDEAAELKAFQCGAWDFITKPFHKDILDFRLKNAISRSNLSAFRQLTYIAEYDVLTDIYNKEKFFRQTKELLHANPDQKYCCISFDINRFQLINSFYGTKEGDRMLKHVARTLRQEMEKRHDGSTYGRIDADIFVFCIPFKEAEKVEEEIKELDQKIRDYDLNFDIVITYGIYVIEDNSMPVGTIYDRSRLAARQAKGKYINSYAFYTEELTKKLETEQKITNEMNDALKEGQFIVYLQPKYNIRNNRLSGAEALVRWKHPKEGMISPGTFIPVFERNGFITRLDYYIWEQVCMLLRKWMDEGIMPRPISVNVSRVNLYNPKFVEMLCTLTEKYRLPRNLLQLELTESAYTDNPQIIKEAMSRLHEKGFTVLMDDFGSGYSSLNTLKDIQVDILKIDMKFFEKSEIRGRGENITASVVRMAKWLHMPTIAEGVEEKEQVDFLRGIGCEFVQGYYFAKPMPVEEYDRIARENGVFEDRETEEEGKRMMAGFDSRLEKMFSNVMQAIGIYEYSEDGLELIEVNNAFYELFGWEDRALHSDNLMEVVRPEDRQLFMETIGRAARTKGKAECEYGRLLSDGRSIWVRIKLKYISHVGNKSILVGSLTDITEQREVEMELSRYRTAILNHKTEYGKILVVDDEKRNRDRIRAVFEEEYEVLEAENGEAAIGLLKENNYEIDVIFLDLAMPVMDGIRFLEEKKKDEGMEEIPVIVITSDDTSQKQIQAITLGASDYIVKPFVGETLRKRTRNVLESKRNLEKYVHAAKENMKKV</sequence>
<feature type="domain" description="Response regulatory" evidence="4">
    <location>
        <begin position="717"/>
        <end position="834"/>
    </location>
</feature>
<dbReference type="Gene3D" id="3.40.50.2300">
    <property type="match status" value="2"/>
</dbReference>
<dbReference type="SUPFAM" id="SSF52172">
    <property type="entry name" value="CheY-like"/>
    <property type="match status" value="2"/>
</dbReference>
<evidence type="ECO:0000313" key="10">
    <source>
        <dbReference type="Proteomes" id="UP000621540"/>
    </source>
</evidence>
<dbReference type="EMBL" id="JACOQH010000002">
    <property type="protein sequence ID" value="MBC5752940.1"/>
    <property type="molecule type" value="Genomic_DNA"/>
</dbReference>
<dbReference type="CDD" id="cd01948">
    <property type="entry name" value="EAL"/>
    <property type="match status" value="1"/>
</dbReference>
<dbReference type="RefSeq" id="WP_186981586.1">
    <property type="nucleotide sequence ID" value="NZ_JACOQH010000002.1"/>
</dbReference>
<dbReference type="Gene3D" id="3.30.450.20">
    <property type="entry name" value="PAS domain"/>
    <property type="match status" value="1"/>
</dbReference>
<feature type="modified residue" description="4-aspartylphosphate" evidence="3">
    <location>
        <position position="767"/>
    </location>
</feature>
<dbReference type="Gene3D" id="3.20.20.450">
    <property type="entry name" value="EAL domain"/>
    <property type="match status" value="1"/>
</dbReference>
<dbReference type="InterPro" id="IPR001789">
    <property type="entry name" value="Sig_transdc_resp-reg_receiver"/>
</dbReference>
<evidence type="ECO:0000259" key="6">
    <source>
        <dbReference type="PROSITE" id="PS50113"/>
    </source>
</evidence>
<dbReference type="NCBIfam" id="TIGR00254">
    <property type="entry name" value="GGDEF"/>
    <property type="match status" value="1"/>
</dbReference>
<evidence type="ECO:0000256" key="1">
    <source>
        <dbReference type="ARBA" id="ARBA00018672"/>
    </source>
</evidence>
<dbReference type="SMART" id="SM00267">
    <property type="entry name" value="GGDEF"/>
    <property type="match status" value="1"/>
</dbReference>
<dbReference type="Pfam" id="PF00072">
    <property type="entry name" value="Response_reg"/>
    <property type="match status" value="2"/>
</dbReference>
<protein>
    <recommendedName>
        <fullName evidence="1">Stage 0 sporulation protein A homolog</fullName>
    </recommendedName>
</protein>
<dbReference type="PROSITE" id="PS50883">
    <property type="entry name" value="EAL"/>
    <property type="match status" value="1"/>
</dbReference>
<reference evidence="9 10" key="1">
    <citation type="submission" date="2020-08" db="EMBL/GenBank/DDBJ databases">
        <title>Genome public.</title>
        <authorList>
            <person name="Liu C."/>
            <person name="Sun Q."/>
        </authorList>
    </citation>
    <scope>NUCLEOTIDE SEQUENCE [LARGE SCALE GENOMIC DNA]</scope>
    <source>
        <strain evidence="9 10">BX0805</strain>
    </source>
</reference>
<dbReference type="InterPro" id="IPR000700">
    <property type="entry name" value="PAS-assoc_C"/>
</dbReference>
<evidence type="ECO:0000259" key="7">
    <source>
        <dbReference type="PROSITE" id="PS50883"/>
    </source>
</evidence>
<feature type="domain" description="GGDEF" evidence="8">
    <location>
        <begin position="164"/>
        <end position="295"/>
    </location>
</feature>
<comment type="function">
    <text evidence="2">May play the central regulatory role in sporulation. It may be an element of the effector pathway responsible for the activation of sporulation genes in response to nutritional stress. Spo0A may act in concert with spo0H (a sigma factor) to control the expression of some genes that are critical to the sporulation process.</text>
</comment>
<keyword evidence="3" id="KW-0597">Phosphoprotein</keyword>
<dbReference type="InterPro" id="IPR001633">
    <property type="entry name" value="EAL_dom"/>
</dbReference>
<dbReference type="InterPro" id="IPR035965">
    <property type="entry name" value="PAS-like_dom_sf"/>
</dbReference>
<dbReference type="PROSITE" id="PS50887">
    <property type="entry name" value="GGDEF"/>
    <property type="match status" value="1"/>
</dbReference>
<dbReference type="SMART" id="SM00448">
    <property type="entry name" value="REC"/>
    <property type="match status" value="2"/>
</dbReference>
<dbReference type="InterPro" id="IPR035919">
    <property type="entry name" value="EAL_sf"/>
</dbReference>
<feature type="domain" description="Response regulatory" evidence="4">
    <location>
        <begin position="4"/>
        <end position="121"/>
    </location>
</feature>
<feature type="domain" description="PAC" evidence="6">
    <location>
        <begin position="652"/>
        <end position="703"/>
    </location>
</feature>
<dbReference type="Pfam" id="PF00563">
    <property type="entry name" value="EAL"/>
    <property type="match status" value="1"/>
</dbReference>
<evidence type="ECO:0000259" key="4">
    <source>
        <dbReference type="PROSITE" id="PS50110"/>
    </source>
</evidence>
<dbReference type="SUPFAM" id="SSF141868">
    <property type="entry name" value="EAL domain-like"/>
    <property type="match status" value="1"/>
</dbReference>
<accession>A0ABR7I7L7</accession>
<dbReference type="PROSITE" id="PS50113">
    <property type="entry name" value="PAC"/>
    <property type="match status" value="1"/>
</dbReference>
<dbReference type="Gene3D" id="3.30.70.270">
    <property type="match status" value="1"/>
</dbReference>
<dbReference type="SUPFAM" id="SSF55785">
    <property type="entry name" value="PYP-like sensor domain (PAS domain)"/>
    <property type="match status" value="1"/>
</dbReference>
<dbReference type="Pfam" id="PF08447">
    <property type="entry name" value="PAS_3"/>
    <property type="match status" value="1"/>
</dbReference>
<name>A0ABR7I7L7_9FIRM</name>
<proteinExistence type="predicted"/>
<dbReference type="PANTHER" id="PTHR44757">
    <property type="entry name" value="DIGUANYLATE CYCLASE DGCP"/>
    <property type="match status" value="1"/>
</dbReference>
<evidence type="ECO:0000313" key="9">
    <source>
        <dbReference type="EMBL" id="MBC5752940.1"/>
    </source>
</evidence>
<dbReference type="InterPro" id="IPR043128">
    <property type="entry name" value="Rev_trsase/Diguanyl_cyclase"/>
</dbReference>
<dbReference type="CDD" id="cd01949">
    <property type="entry name" value="GGDEF"/>
    <property type="match status" value="1"/>
</dbReference>
<dbReference type="Pfam" id="PF00990">
    <property type="entry name" value="GGDEF"/>
    <property type="match status" value="1"/>
</dbReference>
<organism evidence="9 10">
    <name type="scientific">Roseburia yibonii</name>
    <dbReference type="NCBI Taxonomy" id="2763063"/>
    <lineage>
        <taxon>Bacteria</taxon>
        <taxon>Bacillati</taxon>
        <taxon>Bacillota</taxon>
        <taxon>Clostridia</taxon>
        <taxon>Lachnospirales</taxon>
        <taxon>Lachnospiraceae</taxon>
        <taxon>Roseburia</taxon>
    </lineage>
</organism>
<dbReference type="InterPro" id="IPR000014">
    <property type="entry name" value="PAS"/>
</dbReference>
<evidence type="ECO:0000256" key="3">
    <source>
        <dbReference type="PROSITE-ProRule" id="PRU00169"/>
    </source>
</evidence>
<dbReference type="InterPro" id="IPR052155">
    <property type="entry name" value="Biofilm_reg_signaling"/>
</dbReference>
<dbReference type="PROSITE" id="PS50112">
    <property type="entry name" value="PAS"/>
    <property type="match status" value="1"/>
</dbReference>
<comment type="caution">
    <text evidence="9">The sequence shown here is derived from an EMBL/GenBank/DDBJ whole genome shotgun (WGS) entry which is preliminary data.</text>
</comment>
<dbReference type="PANTHER" id="PTHR44757:SF2">
    <property type="entry name" value="BIOFILM ARCHITECTURE MAINTENANCE PROTEIN MBAA"/>
    <property type="match status" value="1"/>
</dbReference>
<feature type="modified residue" description="4-aspartylphosphate" evidence="3">
    <location>
        <position position="54"/>
    </location>
</feature>
<dbReference type="SMART" id="SM00052">
    <property type="entry name" value="EAL"/>
    <property type="match status" value="1"/>
</dbReference>
<keyword evidence="10" id="KW-1185">Reference proteome</keyword>
<gene>
    <name evidence="9" type="ORF">H8Z76_02695</name>
</gene>
<dbReference type="Proteomes" id="UP000621540">
    <property type="component" value="Unassembled WGS sequence"/>
</dbReference>
<evidence type="ECO:0000256" key="2">
    <source>
        <dbReference type="ARBA" id="ARBA00024867"/>
    </source>
</evidence>
<feature type="domain" description="PAS" evidence="5">
    <location>
        <begin position="580"/>
        <end position="649"/>
    </location>
</feature>
<dbReference type="InterPro" id="IPR000160">
    <property type="entry name" value="GGDEF_dom"/>
</dbReference>